<dbReference type="GO" id="GO:0008049">
    <property type="term" value="P:male courtship behavior"/>
    <property type="evidence" value="ECO:0007669"/>
    <property type="project" value="TreeGrafter"/>
</dbReference>
<evidence type="ECO:0000313" key="9">
    <source>
        <dbReference type="EMBL" id="RZC35027.1"/>
    </source>
</evidence>
<feature type="transmembrane region" description="Helical" evidence="8">
    <location>
        <begin position="77"/>
        <end position="96"/>
    </location>
</feature>
<comment type="subcellular location">
    <subcellularLocation>
        <location evidence="1">Cell membrane</location>
        <topology evidence="1">Multi-pass membrane protein</topology>
    </subcellularLocation>
</comment>
<feature type="transmembrane region" description="Helical" evidence="8">
    <location>
        <begin position="37"/>
        <end position="57"/>
    </location>
</feature>
<keyword evidence="5 8" id="KW-0472">Membrane</keyword>
<evidence type="ECO:0000256" key="4">
    <source>
        <dbReference type="ARBA" id="ARBA00022989"/>
    </source>
</evidence>
<dbReference type="GO" id="GO:0043025">
    <property type="term" value="C:neuronal cell body"/>
    <property type="evidence" value="ECO:0007669"/>
    <property type="project" value="TreeGrafter"/>
</dbReference>
<reference evidence="9 10" key="1">
    <citation type="submission" date="2017-03" db="EMBL/GenBank/DDBJ databases">
        <title>Genome of the blue death feigning beetle - Asbolus verrucosus.</title>
        <authorList>
            <person name="Rider S.D."/>
        </authorList>
    </citation>
    <scope>NUCLEOTIDE SEQUENCE [LARGE SCALE GENOMIC DNA]</scope>
    <source>
        <strain evidence="9">Butters</strain>
        <tissue evidence="9">Head and leg muscle</tissue>
    </source>
</reference>
<accession>A0A482VRV3</accession>
<dbReference type="PANTHER" id="PTHR21143:SF123">
    <property type="entry name" value="GUSTATORY RECEPTOR FOR SUGAR TASTE 43A-RELATED"/>
    <property type="match status" value="1"/>
</dbReference>
<dbReference type="EMBL" id="QDEB01074711">
    <property type="protein sequence ID" value="RZC35027.1"/>
    <property type="molecule type" value="Genomic_DNA"/>
</dbReference>
<keyword evidence="3 8" id="KW-0812">Transmembrane</keyword>
<feature type="transmembrane region" description="Helical" evidence="8">
    <location>
        <begin position="253"/>
        <end position="277"/>
    </location>
</feature>
<evidence type="ECO:0000256" key="7">
    <source>
        <dbReference type="ARBA" id="ARBA00023224"/>
    </source>
</evidence>
<feature type="transmembrane region" description="Helical" evidence="8">
    <location>
        <begin position="399"/>
        <end position="419"/>
    </location>
</feature>
<evidence type="ECO:0000256" key="8">
    <source>
        <dbReference type="SAM" id="Phobius"/>
    </source>
</evidence>
<dbReference type="Pfam" id="PF08395">
    <property type="entry name" value="7tm_7"/>
    <property type="match status" value="2"/>
</dbReference>
<feature type="transmembrane region" description="Helical" evidence="8">
    <location>
        <begin position="484"/>
        <end position="503"/>
    </location>
</feature>
<keyword evidence="7" id="KW-0807">Transducer</keyword>
<dbReference type="GO" id="GO:0030424">
    <property type="term" value="C:axon"/>
    <property type="evidence" value="ECO:0007669"/>
    <property type="project" value="TreeGrafter"/>
</dbReference>
<evidence type="ECO:0000256" key="3">
    <source>
        <dbReference type="ARBA" id="ARBA00022692"/>
    </source>
</evidence>
<feature type="transmembrane region" description="Helical" evidence="8">
    <location>
        <begin position="523"/>
        <end position="544"/>
    </location>
</feature>
<evidence type="ECO:0000256" key="6">
    <source>
        <dbReference type="ARBA" id="ARBA00023170"/>
    </source>
</evidence>
<feature type="transmembrane region" description="Helical" evidence="8">
    <location>
        <begin position="630"/>
        <end position="654"/>
    </location>
</feature>
<dbReference type="GO" id="GO:0050909">
    <property type="term" value="P:sensory perception of taste"/>
    <property type="evidence" value="ECO:0007669"/>
    <property type="project" value="InterPro"/>
</dbReference>
<dbReference type="GO" id="GO:0007635">
    <property type="term" value="P:chemosensory behavior"/>
    <property type="evidence" value="ECO:0007669"/>
    <property type="project" value="TreeGrafter"/>
</dbReference>
<feature type="transmembrane region" description="Helical" evidence="8">
    <location>
        <begin position="283"/>
        <end position="302"/>
    </location>
</feature>
<dbReference type="GO" id="GO:0030425">
    <property type="term" value="C:dendrite"/>
    <property type="evidence" value="ECO:0007669"/>
    <property type="project" value="TreeGrafter"/>
</dbReference>
<dbReference type="InterPro" id="IPR013604">
    <property type="entry name" value="7TM_chemorcpt"/>
</dbReference>
<dbReference type="GO" id="GO:0007165">
    <property type="term" value="P:signal transduction"/>
    <property type="evidence" value="ECO:0007669"/>
    <property type="project" value="UniProtKB-KW"/>
</dbReference>
<dbReference type="PANTHER" id="PTHR21143">
    <property type="entry name" value="INVERTEBRATE GUSTATORY RECEPTOR"/>
    <property type="match status" value="1"/>
</dbReference>
<dbReference type="GO" id="GO:0005886">
    <property type="term" value="C:plasma membrane"/>
    <property type="evidence" value="ECO:0007669"/>
    <property type="project" value="UniProtKB-SubCell"/>
</dbReference>
<comment type="caution">
    <text evidence="9">The sequence shown here is derived from an EMBL/GenBank/DDBJ whole genome shotgun (WGS) entry which is preliminary data.</text>
</comment>
<keyword evidence="2" id="KW-1003">Cell membrane</keyword>
<dbReference type="OrthoDB" id="6758249at2759"/>
<keyword evidence="6" id="KW-0675">Receptor</keyword>
<keyword evidence="10" id="KW-1185">Reference proteome</keyword>
<keyword evidence="4 8" id="KW-1133">Transmembrane helix</keyword>
<dbReference type="AlphaFoldDB" id="A0A482VRV3"/>
<evidence type="ECO:0000313" key="10">
    <source>
        <dbReference type="Proteomes" id="UP000292052"/>
    </source>
</evidence>
<sequence>MFKLLSPIMHLSRLFCLLPLKWQKLNNNYILTKSRLYIAYSNIMSVFLTLVSIFGLVRLYEIDVVYSIRLATHTKLSVTFCDVTVVLSSCVLGVAITSCKIDKYIDYIDHLKQIDYFLRKHPPKYLKYLVVTVTTMSFTTAVLIVDLIMWLKISACDRNVGLFVVYQLPFYICYYFTIIMELVYWQFVHSIRIRLVCLNDSLAAIGHVQNVDIFFTKTKKNKNDHALDHVQALIRAYQELTEAANSVNNCYGLAILIVILGCLIHLLVTPFALYTIILNTGSSLFMVSSSMWMFGHVLRLFLIVEPCQGCLNESRTTAAMICKLLSSDLSKEIKKPLEIFIINISVTMSTDRFVVITDEMFRLLSPILHLGRLFCLLPLKWRKLDSNYVITKSTAHIAYSFATMILFILASIFTLTHLYQLDEVHRVRLGNGTRCYVTFSDVLVVLCPSVVGLVVTSVKIDSHVDYLDCLKKADRLLQKQPTRLFKYVFVTITTMLFASLVLILDSAQWLKISSKNRNVPALLIYFVPYYACYYFSVVMELVHWQLVHSIKIRIAALNANLIAIINQNGEQIVRIDRRKISNVVDTLTVGSFKQKQTKQGSATLDRIHDLMNAHQKLAEAAKSVNECYGLIILLLLLGCLIHLIVTPYGLYALISNAEGGMAHIIPQSMWMLGHILRLLLIVEPCHGCSSESANTAAIICKMLCSDLSGEIRNSLQIFVVYLSECRIEFTVLGLAKIHRGLLTTVRRVSEQKPTHLRGLLQMAGAVTTYLVILFQFNK</sequence>
<dbReference type="Proteomes" id="UP000292052">
    <property type="component" value="Unassembled WGS sequence"/>
</dbReference>
<evidence type="ECO:0000256" key="1">
    <source>
        <dbReference type="ARBA" id="ARBA00004651"/>
    </source>
</evidence>
<feature type="transmembrane region" description="Helical" evidence="8">
    <location>
        <begin position="163"/>
        <end position="185"/>
    </location>
</feature>
<proteinExistence type="predicted"/>
<protein>
    <submittedName>
        <fullName evidence="9">7tm 7 domain containing protein</fullName>
    </submittedName>
</protein>
<name>A0A482VRV3_ASBVE</name>
<evidence type="ECO:0000256" key="2">
    <source>
        <dbReference type="ARBA" id="ARBA00022475"/>
    </source>
</evidence>
<feature type="transmembrane region" description="Helical" evidence="8">
    <location>
        <begin position="128"/>
        <end position="151"/>
    </location>
</feature>
<gene>
    <name evidence="9" type="ORF">BDFB_009595</name>
</gene>
<evidence type="ECO:0000256" key="5">
    <source>
        <dbReference type="ARBA" id="ARBA00023136"/>
    </source>
</evidence>
<organism evidence="9 10">
    <name type="scientific">Asbolus verrucosus</name>
    <name type="common">Desert ironclad beetle</name>
    <dbReference type="NCBI Taxonomy" id="1661398"/>
    <lineage>
        <taxon>Eukaryota</taxon>
        <taxon>Metazoa</taxon>
        <taxon>Ecdysozoa</taxon>
        <taxon>Arthropoda</taxon>
        <taxon>Hexapoda</taxon>
        <taxon>Insecta</taxon>
        <taxon>Pterygota</taxon>
        <taxon>Neoptera</taxon>
        <taxon>Endopterygota</taxon>
        <taxon>Coleoptera</taxon>
        <taxon>Polyphaga</taxon>
        <taxon>Cucujiformia</taxon>
        <taxon>Tenebrionidae</taxon>
        <taxon>Pimeliinae</taxon>
        <taxon>Asbolus</taxon>
    </lineage>
</organism>